<dbReference type="InterPro" id="IPR012910">
    <property type="entry name" value="Plug_dom"/>
</dbReference>
<protein>
    <submittedName>
        <fullName evidence="13">TonB-dependent receptor plug domain-containing protein</fullName>
    </submittedName>
</protein>
<evidence type="ECO:0000256" key="10">
    <source>
        <dbReference type="SAM" id="SignalP"/>
    </source>
</evidence>
<organism evidence="13 14">
    <name type="scientific">Luteolibacter ambystomatis</name>
    <dbReference type="NCBI Taxonomy" id="2824561"/>
    <lineage>
        <taxon>Bacteria</taxon>
        <taxon>Pseudomonadati</taxon>
        <taxon>Verrucomicrobiota</taxon>
        <taxon>Verrucomicrobiia</taxon>
        <taxon>Verrucomicrobiales</taxon>
        <taxon>Verrucomicrobiaceae</taxon>
        <taxon>Luteolibacter</taxon>
    </lineage>
</organism>
<evidence type="ECO:0000256" key="6">
    <source>
        <dbReference type="ARBA" id="ARBA00023136"/>
    </source>
</evidence>
<dbReference type="InterPro" id="IPR039426">
    <property type="entry name" value="TonB-dep_rcpt-like"/>
</dbReference>
<keyword evidence="2 8" id="KW-0813">Transport</keyword>
<feature type="chain" id="PRO_5037929951" evidence="10">
    <location>
        <begin position="24"/>
        <end position="688"/>
    </location>
</feature>
<dbReference type="Pfam" id="PF00593">
    <property type="entry name" value="TonB_dep_Rec_b-barrel"/>
    <property type="match status" value="1"/>
</dbReference>
<reference evidence="13" key="1">
    <citation type="submission" date="2021-04" db="EMBL/GenBank/DDBJ databases">
        <title>Luteolibacter sp. 32A isolated from the skin of an Anderson's salamander (Ambystoma andersonii).</title>
        <authorList>
            <person name="Spergser J."/>
            <person name="Busse H.-J."/>
        </authorList>
    </citation>
    <scope>NUCLEOTIDE SEQUENCE</scope>
    <source>
        <strain evidence="13">32A</strain>
    </source>
</reference>
<dbReference type="SUPFAM" id="SSF56935">
    <property type="entry name" value="Porins"/>
    <property type="match status" value="1"/>
</dbReference>
<name>A0A975G8U9_9BACT</name>
<dbReference type="PANTHER" id="PTHR30069:SF36">
    <property type="entry name" value="BLL6948 PROTEIN"/>
    <property type="match status" value="1"/>
</dbReference>
<dbReference type="Gene3D" id="2.40.170.20">
    <property type="entry name" value="TonB-dependent receptor, beta-barrel domain"/>
    <property type="match status" value="1"/>
</dbReference>
<feature type="domain" description="TonB-dependent receptor plug" evidence="12">
    <location>
        <begin position="49"/>
        <end position="159"/>
    </location>
</feature>
<feature type="domain" description="TonB-dependent receptor-like beta-barrel" evidence="11">
    <location>
        <begin position="262"/>
        <end position="643"/>
    </location>
</feature>
<evidence type="ECO:0000313" key="13">
    <source>
        <dbReference type="EMBL" id="QUE50947.1"/>
    </source>
</evidence>
<keyword evidence="14" id="KW-1185">Reference proteome</keyword>
<keyword evidence="13" id="KW-0675">Receptor</keyword>
<dbReference type="AlphaFoldDB" id="A0A975G8U9"/>
<evidence type="ECO:0000256" key="5">
    <source>
        <dbReference type="ARBA" id="ARBA00023077"/>
    </source>
</evidence>
<evidence type="ECO:0000256" key="2">
    <source>
        <dbReference type="ARBA" id="ARBA00022448"/>
    </source>
</evidence>
<dbReference type="PROSITE" id="PS52016">
    <property type="entry name" value="TONB_DEPENDENT_REC_3"/>
    <property type="match status" value="1"/>
</dbReference>
<keyword evidence="5 9" id="KW-0798">TonB box</keyword>
<evidence type="ECO:0000256" key="1">
    <source>
        <dbReference type="ARBA" id="ARBA00004571"/>
    </source>
</evidence>
<keyword evidence="3 8" id="KW-1134">Transmembrane beta strand</keyword>
<proteinExistence type="inferred from homology"/>
<dbReference type="InterPro" id="IPR036942">
    <property type="entry name" value="Beta-barrel_TonB_sf"/>
</dbReference>
<dbReference type="GO" id="GO:0009279">
    <property type="term" value="C:cell outer membrane"/>
    <property type="evidence" value="ECO:0007669"/>
    <property type="project" value="UniProtKB-SubCell"/>
</dbReference>
<evidence type="ECO:0000313" key="14">
    <source>
        <dbReference type="Proteomes" id="UP000676169"/>
    </source>
</evidence>
<gene>
    <name evidence="13" type="ORF">KBB96_19065</name>
</gene>
<dbReference type="GO" id="GO:0015344">
    <property type="term" value="F:siderophore uptake transmembrane transporter activity"/>
    <property type="evidence" value="ECO:0007669"/>
    <property type="project" value="TreeGrafter"/>
</dbReference>
<keyword evidence="10" id="KW-0732">Signal</keyword>
<dbReference type="InterPro" id="IPR000531">
    <property type="entry name" value="Beta-barrel_TonB"/>
</dbReference>
<dbReference type="KEGG" id="lamb:KBB96_19065"/>
<dbReference type="Proteomes" id="UP000676169">
    <property type="component" value="Chromosome"/>
</dbReference>
<dbReference type="EMBL" id="CP073100">
    <property type="protein sequence ID" value="QUE50947.1"/>
    <property type="molecule type" value="Genomic_DNA"/>
</dbReference>
<comment type="similarity">
    <text evidence="8 9">Belongs to the TonB-dependent receptor family.</text>
</comment>
<keyword evidence="4 8" id="KW-0812">Transmembrane</keyword>
<dbReference type="GO" id="GO:0044718">
    <property type="term" value="P:siderophore transmembrane transport"/>
    <property type="evidence" value="ECO:0007669"/>
    <property type="project" value="TreeGrafter"/>
</dbReference>
<accession>A0A975G8U9</accession>
<dbReference type="Pfam" id="PF07715">
    <property type="entry name" value="Plug"/>
    <property type="match status" value="1"/>
</dbReference>
<dbReference type="Gene3D" id="2.170.130.10">
    <property type="entry name" value="TonB-dependent receptor, plug domain"/>
    <property type="match status" value="1"/>
</dbReference>
<keyword evidence="6 8" id="KW-0472">Membrane</keyword>
<dbReference type="RefSeq" id="WP_211631086.1">
    <property type="nucleotide sequence ID" value="NZ_CP073100.1"/>
</dbReference>
<dbReference type="PANTHER" id="PTHR30069">
    <property type="entry name" value="TONB-DEPENDENT OUTER MEMBRANE RECEPTOR"/>
    <property type="match status" value="1"/>
</dbReference>
<feature type="signal peptide" evidence="10">
    <location>
        <begin position="1"/>
        <end position="23"/>
    </location>
</feature>
<evidence type="ECO:0000259" key="12">
    <source>
        <dbReference type="Pfam" id="PF07715"/>
    </source>
</evidence>
<comment type="subcellular location">
    <subcellularLocation>
        <location evidence="1 8">Cell outer membrane</location>
        <topology evidence="1 8">Multi-pass membrane protein</topology>
    </subcellularLocation>
</comment>
<keyword evidence="7 8" id="KW-0998">Cell outer membrane</keyword>
<sequence>MRSLSTPRRVLLLLAAASFVASAHSDSVLGMLDDVLVTGKAEDVIGEATTSSSGYASHEELMERPYLRRGELLETVPGMVVTQHSGSGKANQYFVRGYNLDHGTDFGVFVDGMPANIRSHAHGQGYSDINFLIPEFIGRLDYTKGPYTAENGDLTTAGTAKFGLVDSLEHGFLSLTAGEDSYFRSVLGDSSKAGSGVLTFGLEASYNEGPWVLPEDAHRLNGLLKWHQHEGDDEFSVTLMASDGKWRSTDQIPQRAVDMGLIDRFGYIDPSDGGDSQRYSLSANFKHREGRVLWEGNVYAGFYHLDLFSDFTYFLNDPVNGDQFRQSDERIFGGANIKATLDDLSWFGHETRVSGGFQTHNDWILDLGLANTYRRADLSVVREDDLYSGNYSIWGEAETKWTPWFRSVAGLRADAFAFSVNSSLPANSGTETDFMVNPKLSLIFGPWDKNEFYVNAGTGFHSNDARGTTLHIDPSTGLPASPVDPLVRTFGAEVGWRAHPTKTLATSLALWTIKSDSELIYVGDAGNVEAGGATTRIGVEATAYWRPTDWASFDGELALSQGRYDDPNLSGGPWIENQVPVVLSTGMTLGGKTGWFGALRSRWFSARPLTPDKRFESSESFQVNARAGYRTECWELALDVFNLLDRADNDIEYYYTSRLPGEPLGGVDDYHIHPAEPRSVRVTATYRW</sequence>
<evidence type="ECO:0000256" key="7">
    <source>
        <dbReference type="ARBA" id="ARBA00023237"/>
    </source>
</evidence>
<evidence type="ECO:0000259" key="11">
    <source>
        <dbReference type="Pfam" id="PF00593"/>
    </source>
</evidence>
<evidence type="ECO:0000256" key="3">
    <source>
        <dbReference type="ARBA" id="ARBA00022452"/>
    </source>
</evidence>
<evidence type="ECO:0000256" key="4">
    <source>
        <dbReference type="ARBA" id="ARBA00022692"/>
    </source>
</evidence>
<evidence type="ECO:0000256" key="8">
    <source>
        <dbReference type="PROSITE-ProRule" id="PRU01360"/>
    </source>
</evidence>
<dbReference type="InterPro" id="IPR037066">
    <property type="entry name" value="Plug_dom_sf"/>
</dbReference>
<evidence type="ECO:0000256" key="9">
    <source>
        <dbReference type="RuleBase" id="RU003357"/>
    </source>
</evidence>